<gene>
    <name evidence="2" type="ORF">OFLC_LOCUS9358</name>
</gene>
<protein>
    <submittedName>
        <fullName evidence="4">Golgin subfamily A conserved domain-containing protein</fullName>
    </submittedName>
</protein>
<feature type="coiled-coil region" evidence="1">
    <location>
        <begin position="54"/>
        <end position="123"/>
    </location>
</feature>
<dbReference type="AlphaFoldDB" id="A0A183HPE5"/>
<evidence type="ECO:0000313" key="2">
    <source>
        <dbReference type="EMBL" id="VDO59999.1"/>
    </source>
</evidence>
<evidence type="ECO:0000313" key="3">
    <source>
        <dbReference type="Proteomes" id="UP000267606"/>
    </source>
</evidence>
<keyword evidence="3" id="KW-1185">Reference proteome</keyword>
<reference evidence="4" key="1">
    <citation type="submission" date="2016-06" db="UniProtKB">
        <authorList>
            <consortium name="WormBaseParasite"/>
        </authorList>
    </citation>
    <scope>IDENTIFICATION</scope>
</reference>
<dbReference type="WBParaSite" id="OFLC_0000935601-mRNA-1">
    <property type="protein sequence ID" value="OFLC_0000935601-mRNA-1"/>
    <property type="gene ID" value="OFLC_0000935601"/>
</dbReference>
<sequence length="165" mass="19693">MTIFQFYFSFFSSKFQELVRNLRKDLETAQGDLGVLHDHEERWYAHKFHLESKLKDQESESQQIRLLLANFETERNSLNEKVRDLASRLQQTESKSADIREDNERLKKDLIKASTNEAELRRTIDQNSRVISDNQILKDQVVYEILFLSFYSNEIISIISFFIFF</sequence>
<dbReference type="STRING" id="387005.A0A183HPE5"/>
<organism evidence="4">
    <name type="scientific">Onchocerca flexuosa</name>
    <dbReference type="NCBI Taxonomy" id="387005"/>
    <lineage>
        <taxon>Eukaryota</taxon>
        <taxon>Metazoa</taxon>
        <taxon>Ecdysozoa</taxon>
        <taxon>Nematoda</taxon>
        <taxon>Chromadorea</taxon>
        <taxon>Rhabditida</taxon>
        <taxon>Spirurina</taxon>
        <taxon>Spiruromorpha</taxon>
        <taxon>Filarioidea</taxon>
        <taxon>Onchocercidae</taxon>
        <taxon>Onchocerca</taxon>
    </lineage>
</organism>
<name>A0A183HPE5_9BILA</name>
<dbReference type="EMBL" id="UZAJ01011394">
    <property type="protein sequence ID" value="VDO59999.1"/>
    <property type="molecule type" value="Genomic_DNA"/>
</dbReference>
<keyword evidence="1" id="KW-0175">Coiled coil</keyword>
<reference evidence="2 3" key="2">
    <citation type="submission" date="2018-11" db="EMBL/GenBank/DDBJ databases">
        <authorList>
            <consortium name="Pathogen Informatics"/>
        </authorList>
    </citation>
    <scope>NUCLEOTIDE SEQUENCE [LARGE SCALE GENOMIC DNA]</scope>
</reference>
<proteinExistence type="predicted"/>
<evidence type="ECO:0000256" key="1">
    <source>
        <dbReference type="SAM" id="Coils"/>
    </source>
</evidence>
<evidence type="ECO:0000313" key="4">
    <source>
        <dbReference type="WBParaSite" id="OFLC_0000935601-mRNA-1"/>
    </source>
</evidence>
<accession>A0A183HPE5</accession>
<dbReference type="Proteomes" id="UP000267606">
    <property type="component" value="Unassembled WGS sequence"/>
</dbReference>